<feature type="domain" description="Integrase catalytic" evidence="1">
    <location>
        <begin position="8"/>
        <end position="148"/>
    </location>
</feature>
<dbReference type="SUPFAM" id="SSF53098">
    <property type="entry name" value="Ribonuclease H-like"/>
    <property type="match status" value="1"/>
</dbReference>
<dbReference type="GO" id="GO:0015074">
    <property type="term" value="P:DNA integration"/>
    <property type="evidence" value="ECO:0007669"/>
    <property type="project" value="InterPro"/>
</dbReference>
<dbReference type="InterPro" id="IPR036397">
    <property type="entry name" value="RNaseH_sf"/>
</dbReference>
<evidence type="ECO:0000313" key="2">
    <source>
        <dbReference type="EMBL" id="AOR29861.1"/>
    </source>
</evidence>
<evidence type="ECO:0000259" key="1">
    <source>
        <dbReference type="PROSITE" id="PS50994"/>
    </source>
</evidence>
<reference evidence="3" key="1">
    <citation type="submission" date="2016-09" db="EMBL/GenBank/DDBJ databases">
        <title>Streptomyces puniciscabiei strain:TW1S1 Genome sequencing and assembly.</title>
        <authorList>
            <person name="Kim M.-K."/>
            <person name="Kim S.B."/>
        </authorList>
    </citation>
    <scope>NUCLEOTIDE SEQUENCE [LARGE SCALE GENOMIC DNA]</scope>
    <source>
        <strain evidence="3">TW1S1</strain>
    </source>
</reference>
<organism evidence="2 3">
    <name type="scientific">Streptomyces fodineus</name>
    <dbReference type="NCBI Taxonomy" id="1904616"/>
    <lineage>
        <taxon>Bacteria</taxon>
        <taxon>Bacillati</taxon>
        <taxon>Actinomycetota</taxon>
        <taxon>Actinomycetes</taxon>
        <taxon>Kitasatosporales</taxon>
        <taxon>Streptomycetaceae</taxon>
        <taxon>Streptomyces</taxon>
    </lineage>
</organism>
<accession>A0A1D7Y2P9</accession>
<dbReference type="InterPro" id="IPR012337">
    <property type="entry name" value="RNaseH-like_sf"/>
</dbReference>
<name>A0A1D7Y2P9_9ACTN</name>
<protein>
    <recommendedName>
        <fullName evidence="1">Integrase catalytic domain-containing protein</fullName>
    </recommendedName>
</protein>
<evidence type="ECO:0000313" key="3">
    <source>
        <dbReference type="Proteomes" id="UP000094960"/>
    </source>
</evidence>
<gene>
    <name evidence="2" type="ORF">BFF78_01085</name>
</gene>
<keyword evidence="3" id="KW-1185">Reference proteome</keyword>
<proteinExistence type="predicted"/>
<dbReference type="InterPro" id="IPR001584">
    <property type="entry name" value="Integrase_cat-core"/>
</dbReference>
<dbReference type="Proteomes" id="UP000094960">
    <property type="component" value="Chromosome"/>
</dbReference>
<dbReference type="Gene3D" id="3.30.420.10">
    <property type="entry name" value="Ribonuclease H-like superfamily/Ribonuclease H"/>
    <property type="match status" value="1"/>
</dbReference>
<dbReference type="GO" id="GO:0003676">
    <property type="term" value="F:nucleic acid binding"/>
    <property type="evidence" value="ECO:0007669"/>
    <property type="project" value="InterPro"/>
</dbReference>
<sequence length="148" mass="15934">MNSRCSVSARIPRSLVDADGDLVRPWVTWFTDTATKVIAGSAVTLGVPSRASVLVALRDPVLREDPYGPAGGTQEQVRVDRGKDFVSTPVTAAFGTMAVTVKNLPAYSPHLNGTAEILNLSVDRMLFAALPAYALTPAKPRSRWRELV</sequence>
<dbReference type="EMBL" id="CP017248">
    <property type="protein sequence ID" value="AOR29861.1"/>
    <property type="molecule type" value="Genomic_DNA"/>
</dbReference>
<dbReference type="RefSeq" id="WP_069776519.1">
    <property type="nucleotide sequence ID" value="NZ_CP017248.1"/>
</dbReference>
<dbReference type="PROSITE" id="PS50994">
    <property type="entry name" value="INTEGRASE"/>
    <property type="match status" value="1"/>
</dbReference>
<dbReference type="AlphaFoldDB" id="A0A1D7Y2P9"/>
<dbReference type="KEGG" id="spun:BFF78_01085"/>